<evidence type="ECO:0000256" key="3">
    <source>
        <dbReference type="ARBA" id="ARBA00022840"/>
    </source>
</evidence>
<accession>A0A8H3YLV9</accession>
<evidence type="ECO:0000259" key="6">
    <source>
        <dbReference type="PROSITE" id="PS50011"/>
    </source>
</evidence>
<comment type="caution">
    <text evidence="7">The sequence shown here is derived from an EMBL/GenBank/DDBJ whole genome shotgun (WGS) entry which is preliminary data.</text>
</comment>
<dbReference type="PROSITE" id="PS50011">
    <property type="entry name" value="PROTEIN_KINASE_DOM"/>
    <property type="match status" value="1"/>
</dbReference>
<dbReference type="InterPro" id="IPR000719">
    <property type="entry name" value="Prot_kinase_dom"/>
</dbReference>
<dbReference type="Proteomes" id="UP000433883">
    <property type="component" value="Unassembled WGS sequence"/>
</dbReference>
<comment type="catalytic activity">
    <reaction evidence="4">
        <text>L-threonyl-[protein] + ATP = O-phospho-L-threonyl-[protein] + ADP + H(+)</text>
        <dbReference type="Rhea" id="RHEA:46608"/>
        <dbReference type="Rhea" id="RHEA-COMP:11060"/>
        <dbReference type="Rhea" id="RHEA-COMP:11605"/>
        <dbReference type="ChEBI" id="CHEBI:15378"/>
        <dbReference type="ChEBI" id="CHEBI:30013"/>
        <dbReference type="ChEBI" id="CHEBI:30616"/>
        <dbReference type="ChEBI" id="CHEBI:61977"/>
        <dbReference type="ChEBI" id="CHEBI:456216"/>
        <dbReference type="EC" id="2.7.11.24"/>
    </reaction>
    <physiologicalReaction direction="left-to-right" evidence="4">
        <dbReference type="Rhea" id="RHEA:46609"/>
    </physiologicalReaction>
</comment>
<evidence type="ECO:0000256" key="5">
    <source>
        <dbReference type="ARBA" id="ARBA00048130"/>
    </source>
</evidence>
<keyword evidence="1" id="KW-0418">Kinase</keyword>
<dbReference type="Gene3D" id="1.10.510.10">
    <property type="entry name" value="Transferase(Phosphotransferase) domain 1"/>
    <property type="match status" value="2"/>
</dbReference>
<dbReference type="GO" id="GO:0005524">
    <property type="term" value="F:ATP binding"/>
    <property type="evidence" value="ECO:0007669"/>
    <property type="project" value="UniProtKB-KW"/>
</dbReference>
<keyword evidence="3" id="KW-0067">ATP-binding</keyword>
<sequence>MVFPDKAERKRWRDGIREIAITVAPMSVCSQQCIRNQLHWTPKRRLEGQMRPAAETPWQSLPTRDRTRNALSQEQVVIKSVLNHPRVRHERDILRRFQGRTPYLRPILDEIQDPADTIVLKYLDDDLQSASNRQKLSPRELRYVSKKVLQALSVLHEDGFVHTDVKLDNILVNYGHANPAIRFTDVQLADCGATYHVDSEVAKSCTTLIALIYGDNFHILRPPRGITVDHDDYDFHIMVQQFKLFGPLPDKFDELLQGNENNIMMAEWLVGNVPKEEWSLFSRVSETELPSRDRDFICRIMRMDPRDRPTANELLNDPWFDDDSTQN</sequence>
<evidence type="ECO:0000256" key="2">
    <source>
        <dbReference type="ARBA" id="ARBA00022741"/>
    </source>
</evidence>
<evidence type="ECO:0000256" key="4">
    <source>
        <dbReference type="ARBA" id="ARBA00047919"/>
    </source>
</evidence>
<evidence type="ECO:0000256" key="1">
    <source>
        <dbReference type="ARBA" id="ARBA00022527"/>
    </source>
</evidence>
<dbReference type="SMART" id="SM00220">
    <property type="entry name" value="S_TKc"/>
    <property type="match status" value="1"/>
</dbReference>
<evidence type="ECO:0000313" key="8">
    <source>
        <dbReference type="Proteomes" id="UP000433883"/>
    </source>
</evidence>
<evidence type="ECO:0000313" key="7">
    <source>
        <dbReference type="EMBL" id="KAE9964493.1"/>
    </source>
</evidence>
<dbReference type="AlphaFoldDB" id="A0A8H3YLV9"/>
<dbReference type="InterPro" id="IPR050117">
    <property type="entry name" value="MAPK"/>
</dbReference>
<dbReference type="InterPro" id="IPR011009">
    <property type="entry name" value="Kinase-like_dom_sf"/>
</dbReference>
<dbReference type="GO" id="GO:0004707">
    <property type="term" value="F:MAP kinase activity"/>
    <property type="evidence" value="ECO:0007669"/>
    <property type="project" value="UniProtKB-EC"/>
</dbReference>
<dbReference type="PROSITE" id="PS00108">
    <property type="entry name" value="PROTEIN_KINASE_ST"/>
    <property type="match status" value="1"/>
</dbReference>
<gene>
    <name evidence="7" type="ORF">BLS_008279</name>
</gene>
<dbReference type="Pfam" id="PF00069">
    <property type="entry name" value="Pkinase"/>
    <property type="match status" value="1"/>
</dbReference>
<keyword evidence="1" id="KW-0808">Transferase</keyword>
<dbReference type="InterPro" id="IPR008271">
    <property type="entry name" value="Ser/Thr_kinase_AS"/>
</dbReference>
<dbReference type="SUPFAM" id="SSF56112">
    <property type="entry name" value="Protein kinase-like (PK-like)"/>
    <property type="match status" value="1"/>
</dbReference>
<dbReference type="PANTHER" id="PTHR24055">
    <property type="entry name" value="MITOGEN-ACTIVATED PROTEIN KINASE"/>
    <property type="match status" value="1"/>
</dbReference>
<keyword evidence="1" id="KW-0723">Serine/threonine-protein kinase</keyword>
<reference evidence="7 8" key="1">
    <citation type="submission" date="2019-11" db="EMBL/GenBank/DDBJ databases">
        <title>Venturia inaequalis Genome Resource.</title>
        <authorList>
            <person name="Lichtner F.J."/>
        </authorList>
    </citation>
    <scope>NUCLEOTIDE SEQUENCE [LARGE SCALE GENOMIC DNA]</scope>
    <source>
        <strain evidence="7">Bline_iso_100314</strain>
    </source>
</reference>
<protein>
    <recommendedName>
        <fullName evidence="6">Protein kinase domain-containing protein</fullName>
    </recommendedName>
</protein>
<name>A0A8H3YLV9_VENIN</name>
<proteinExistence type="predicted"/>
<keyword evidence="2" id="KW-0547">Nucleotide-binding</keyword>
<feature type="domain" description="Protein kinase" evidence="6">
    <location>
        <begin position="1"/>
        <end position="320"/>
    </location>
</feature>
<dbReference type="EMBL" id="WNWQ01000695">
    <property type="protein sequence ID" value="KAE9964493.1"/>
    <property type="molecule type" value="Genomic_DNA"/>
</dbReference>
<comment type="catalytic activity">
    <reaction evidence="5">
        <text>L-seryl-[protein] + ATP = O-phospho-L-seryl-[protein] + ADP + H(+)</text>
        <dbReference type="Rhea" id="RHEA:17989"/>
        <dbReference type="Rhea" id="RHEA-COMP:9863"/>
        <dbReference type="Rhea" id="RHEA-COMP:11604"/>
        <dbReference type="ChEBI" id="CHEBI:15378"/>
        <dbReference type="ChEBI" id="CHEBI:29999"/>
        <dbReference type="ChEBI" id="CHEBI:30616"/>
        <dbReference type="ChEBI" id="CHEBI:83421"/>
        <dbReference type="ChEBI" id="CHEBI:456216"/>
        <dbReference type="EC" id="2.7.11.24"/>
    </reaction>
    <physiologicalReaction direction="left-to-right" evidence="5">
        <dbReference type="Rhea" id="RHEA:17990"/>
    </physiologicalReaction>
</comment>
<organism evidence="7 8">
    <name type="scientific">Venturia inaequalis</name>
    <name type="common">Apple scab fungus</name>
    <dbReference type="NCBI Taxonomy" id="5025"/>
    <lineage>
        <taxon>Eukaryota</taxon>
        <taxon>Fungi</taxon>
        <taxon>Dikarya</taxon>
        <taxon>Ascomycota</taxon>
        <taxon>Pezizomycotina</taxon>
        <taxon>Dothideomycetes</taxon>
        <taxon>Pleosporomycetidae</taxon>
        <taxon>Venturiales</taxon>
        <taxon>Venturiaceae</taxon>
        <taxon>Venturia</taxon>
    </lineage>
</organism>